<feature type="non-terminal residue" evidence="2">
    <location>
        <position position="88"/>
    </location>
</feature>
<evidence type="ECO:0000313" key="2">
    <source>
        <dbReference type="EMBL" id="KAB2341911.1"/>
    </source>
</evidence>
<dbReference type="Proteomes" id="UP000468735">
    <property type="component" value="Unassembled WGS sequence"/>
</dbReference>
<feature type="region of interest" description="Disordered" evidence="1">
    <location>
        <begin position="67"/>
        <end position="88"/>
    </location>
</feature>
<evidence type="ECO:0000256" key="1">
    <source>
        <dbReference type="SAM" id="MobiDB-lite"/>
    </source>
</evidence>
<protein>
    <submittedName>
        <fullName evidence="2">Uncharacterized protein</fullName>
    </submittedName>
</protein>
<name>A0A6H9YEC1_9ACTN</name>
<keyword evidence="3" id="KW-1185">Reference proteome</keyword>
<dbReference type="AlphaFoldDB" id="A0A6H9YEC1"/>
<evidence type="ECO:0000313" key="3">
    <source>
        <dbReference type="Proteomes" id="UP000468735"/>
    </source>
</evidence>
<sequence>MRRLHAWSGLSLPELETRLLAVGILVPGGLGGLLGGDVLPRRELVAAFVTACGCTGETLEAWLRARDRVGSEPSRAEPARAEPARAEP</sequence>
<organism evidence="2 3">
    <name type="scientific">Actinomadura rudentiformis</name>
    <dbReference type="NCBI Taxonomy" id="359158"/>
    <lineage>
        <taxon>Bacteria</taxon>
        <taxon>Bacillati</taxon>
        <taxon>Actinomycetota</taxon>
        <taxon>Actinomycetes</taxon>
        <taxon>Streptosporangiales</taxon>
        <taxon>Thermomonosporaceae</taxon>
        <taxon>Actinomadura</taxon>
    </lineage>
</organism>
<proteinExistence type="predicted"/>
<accession>A0A6H9YEC1</accession>
<gene>
    <name evidence="2" type="ORF">F8566_40775</name>
</gene>
<dbReference type="EMBL" id="WBMT01000024">
    <property type="protein sequence ID" value="KAB2341911.1"/>
    <property type="molecule type" value="Genomic_DNA"/>
</dbReference>
<reference evidence="2 3" key="1">
    <citation type="submission" date="2019-09" db="EMBL/GenBank/DDBJ databases">
        <title>Actinomadura physcomitrii sp. nov., a novel actinomycete isolated from moss [Physcomitrium sphaericum (Ludw) Fuernr].</title>
        <authorList>
            <person name="Zhuang X."/>
            <person name="Liu C."/>
        </authorList>
    </citation>
    <scope>NUCLEOTIDE SEQUENCE [LARGE SCALE GENOMIC DNA]</scope>
    <source>
        <strain evidence="2 3">HMC1</strain>
    </source>
</reference>
<dbReference type="RefSeq" id="WP_225993961.1">
    <property type="nucleotide sequence ID" value="NZ_WBMT01000024.1"/>
</dbReference>
<comment type="caution">
    <text evidence="2">The sequence shown here is derived from an EMBL/GenBank/DDBJ whole genome shotgun (WGS) entry which is preliminary data.</text>
</comment>